<dbReference type="EMBL" id="NBII01000007">
    <property type="protein sequence ID" value="PAV17050.1"/>
    <property type="molecule type" value="Genomic_DNA"/>
</dbReference>
<protein>
    <recommendedName>
        <fullName evidence="7">DNA repair metallo-beta-lactamase domain-containing protein</fullName>
    </recommendedName>
</protein>
<gene>
    <name evidence="5" type="ORF">PNOK_0711400</name>
</gene>
<dbReference type="GO" id="GO:0003684">
    <property type="term" value="F:damaged DNA binding"/>
    <property type="evidence" value="ECO:0007669"/>
    <property type="project" value="TreeGrafter"/>
</dbReference>
<sequence length="785" mass="89120">MPPGTPYNSFVRPYPIRVDEFTVPRDGSLTVAALHLLSHTHSDHIIGLDAKSFASVVICSEDAKEMLLKHETYKARYLRQEEYLLERQRTFKHLQYTVQTNENGPLNIDLLRALPLNVPTTYEISHGECVTITLIDANHCPGAVMFLIQGSKGTILHTGDFRAEPILIETIRNNPFLKRYLVDQRHHETLDTIYLDTSCMLRTFTVPTKTEATDGLVELVKMYPPNVRFFINTWTWGYEDILKAISKAFGCKIHVDRYKYEIYSNLSDGVLRESLTQDADSTRFHACERFARCTHVQKTNPNVFYVNPVNISGMNWELYISQVKGEIRGNYYPRSLMVPLHRHSPLPELRDFVSLFKPKRLVPNFLHPCLMGLDWACMPLMFGRYIADDGAKRMRNEIPIYVTMEELQLEGVIEDLELSNFEGPNGTQNPSTDVTNWTNQPGDEGGNTRIGNLVTKMLPFLPGGLATLSRRLLMDSRKEHNKKSMIEIEKGQYDSSSDEESYGRTAEFLFGGHLSQPHSSEASIVFEDSKEDQGAAPKESSENISFESIKNPSSQAIVPPSSPDLVLSGRSQDDDDKWLLKDVNNVLEDWSPHRLASSVISSIDAKIKAEFTQASSRKQADAGTTSFPTSLTQQTQYHIRSSSPMASEFSTPASSLSIEPYGFNSRLSLSQRSEIGSDNGTNSSLIQRYKGKEERQLKRKTIAQKLRLARPDLAARKIKSQIRYQDQRKESRSEIGSKDIPCFNKENDEIPLNWERIRLLEKDIQEDLKAGREPRLPALKCLLES</sequence>
<evidence type="ECO:0008006" key="7">
    <source>
        <dbReference type="Google" id="ProtNLM"/>
    </source>
</evidence>
<reference evidence="5 6" key="1">
    <citation type="journal article" date="2017" name="Mol. Ecol.">
        <title>Comparative and population genomic landscape of Phellinus noxius: A hypervariable fungus causing root rot in trees.</title>
        <authorList>
            <person name="Chung C.L."/>
            <person name="Lee T.J."/>
            <person name="Akiba M."/>
            <person name="Lee H.H."/>
            <person name="Kuo T.H."/>
            <person name="Liu D."/>
            <person name="Ke H.M."/>
            <person name="Yokoi T."/>
            <person name="Roa M.B."/>
            <person name="Lu M.J."/>
            <person name="Chang Y.Y."/>
            <person name="Ann P.J."/>
            <person name="Tsai J.N."/>
            <person name="Chen C.Y."/>
            <person name="Tzean S.S."/>
            <person name="Ota Y."/>
            <person name="Hattori T."/>
            <person name="Sahashi N."/>
            <person name="Liou R.F."/>
            <person name="Kikuchi T."/>
            <person name="Tsai I.J."/>
        </authorList>
    </citation>
    <scope>NUCLEOTIDE SEQUENCE [LARGE SCALE GENOMIC DNA]</scope>
    <source>
        <strain evidence="5 6">FFPRI411160</strain>
    </source>
</reference>
<dbReference type="InParanoid" id="A0A286UBU9"/>
<dbReference type="PANTHER" id="PTHR23240">
    <property type="entry name" value="DNA CROSS-LINK REPAIR PROTEIN PSO2/SNM1-RELATED"/>
    <property type="match status" value="1"/>
</dbReference>
<dbReference type="GO" id="GO:0006303">
    <property type="term" value="P:double-strand break repair via nonhomologous end joining"/>
    <property type="evidence" value="ECO:0007669"/>
    <property type="project" value="TreeGrafter"/>
</dbReference>
<evidence type="ECO:0000256" key="4">
    <source>
        <dbReference type="SAM" id="MobiDB-lite"/>
    </source>
</evidence>
<dbReference type="AlphaFoldDB" id="A0A286UBU9"/>
<dbReference type="GO" id="GO:0000723">
    <property type="term" value="P:telomere maintenance"/>
    <property type="evidence" value="ECO:0007669"/>
    <property type="project" value="TreeGrafter"/>
</dbReference>
<dbReference type="SUPFAM" id="SSF56281">
    <property type="entry name" value="Metallo-hydrolase/oxidoreductase"/>
    <property type="match status" value="1"/>
</dbReference>
<evidence type="ECO:0000313" key="5">
    <source>
        <dbReference type="EMBL" id="PAV17050.1"/>
    </source>
</evidence>
<accession>A0A286UBU9</accession>
<dbReference type="GO" id="GO:0036297">
    <property type="term" value="P:interstrand cross-link repair"/>
    <property type="evidence" value="ECO:0007669"/>
    <property type="project" value="TreeGrafter"/>
</dbReference>
<organism evidence="5 6">
    <name type="scientific">Pyrrhoderma noxium</name>
    <dbReference type="NCBI Taxonomy" id="2282107"/>
    <lineage>
        <taxon>Eukaryota</taxon>
        <taxon>Fungi</taxon>
        <taxon>Dikarya</taxon>
        <taxon>Basidiomycota</taxon>
        <taxon>Agaricomycotina</taxon>
        <taxon>Agaricomycetes</taxon>
        <taxon>Hymenochaetales</taxon>
        <taxon>Hymenochaetaceae</taxon>
        <taxon>Pyrrhoderma</taxon>
    </lineage>
</organism>
<comment type="caution">
    <text evidence="5">The sequence shown here is derived from an EMBL/GenBank/DDBJ whole genome shotgun (WGS) entry which is preliminary data.</text>
</comment>
<dbReference type="STRING" id="2282107.A0A286UBU9"/>
<keyword evidence="3" id="KW-0269">Exonuclease</keyword>
<evidence type="ECO:0000256" key="1">
    <source>
        <dbReference type="ARBA" id="ARBA00022722"/>
    </source>
</evidence>
<dbReference type="Gene3D" id="3.40.50.12650">
    <property type="match status" value="1"/>
</dbReference>
<dbReference type="PANTHER" id="PTHR23240:SF8">
    <property type="entry name" value="PROTEIN ARTEMIS"/>
    <property type="match status" value="1"/>
</dbReference>
<keyword evidence="2" id="KW-0378">Hydrolase</keyword>
<feature type="compositionally biased region" description="Polar residues" evidence="4">
    <location>
        <begin position="542"/>
        <end position="556"/>
    </location>
</feature>
<dbReference type="Proteomes" id="UP000217199">
    <property type="component" value="Unassembled WGS sequence"/>
</dbReference>
<evidence type="ECO:0000256" key="3">
    <source>
        <dbReference type="ARBA" id="ARBA00022839"/>
    </source>
</evidence>
<evidence type="ECO:0000313" key="6">
    <source>
        <dbReference type="Proteomes" id="UP000217199"/>
    </source>
</evidence>
<keyword evidence="1" id="KW-0540">Nuclease</keyword>
<dbReference type="InterPro" id="IPR036866">
    <property type="entry name" value="RibonucZ/Hydroxyglut_hydro"/>
</dbReference>
<keyword evidence="6" id="KW-1185">Reference proteome</keyword>
<feature type="region of interest" description="Disordered" evidence="4">
    <location>
        <begin position="612"/>
        <end position="651"/>
    </location>
</feature>
<evidence type="ECO:0000256" key="2">
    <source>
        <dbReference type="ARBA" id="ARBA00022801"/>
    </source>
</evidence>
<proteinExistence type="predicted"/>
<dbReference type="Gene3D" id="3.60.15.10">
    <property type="entry name" value="Ribonuclease Z/Hydroxyacylglutathione hydrolase-like"/>
    <property type="match status" value="1"/>
</dbReference>
<dbReference type="GO" id="GO:0035312">
    <property type="term" value="F:5'-3' DNA exonuclease activity"/>
    <property type="evidence" value="ECO:0007669"/>
    <property type="project" value="TreeGrafter"/>
</dbReference>
<feature type="region of interest" description="Disordered" evidence="4">
    <location>
        <begin position="528"/>
        <end position="571"/>
    </location>
</feature>
<dbReference type="OrthoDB" id="5561659at2759"/>
<name>A0A286UBU9_9AGAM</name>